<dbReference type="EMBL" id="CWHQ02000022">
    <property type="protein sequence ID" value="SBO26821.1"/>
    <property type="molecule type" value="Genomic_DNA"/>
</dbReference>
<dbReference type="OrthoDB" id="389521at2759"/>
<evidence type="ECO:0000256" key="1">
    <source>
        <dbReference type="SAM" id="MobiDB-lite"/>
    </source>
</evidence>
<organism evidence="3 5">
    <name type="scientific">Plasmodium knowlesi (strain H)</name>
    <dbReference type="NCBI Taxonomy" id="5851"/>
    <lineage>
        <taxon>Eukaryota</taxon>
        <taxon>Sar</taxon>
        <taxon>Alveolata</taxon>
        <taxon>Apicomplexa</taxon>
        <taxon>Aconoidasida</taxon>
        <taxon>Haemosporida</taxon>
        <taxon>Plasmodiidae</taxon>
        <taxon>Plasmodium</taxon>
        <taxon>Plasmodium (Plasmodium)</taxon>
    </lineage>
</organism>
<dbReference type="VEuPathDB" id="PlasmoDB:PKNH_1319900"/>
<evidence type="ECO:0000313" key="5">
    <source>
        <dbReference type="Proteomes" id="UP000182128"/>
    </source>
</evidence>
<gene>
    <name evidence="3" type="ORF">PKNA1_C2_1319900</name>
    <name evidence="4" type="ORF">PKNA1_H1_1319900</name>
</gene>
<dbReference type="Pfam" id="PF05795">
    <property type="entry name" value="Plasmodium_Vir"/>
    <property type="match status" value="1"/>
</dbReference>
<protein>
    <submittedName>
        <fullName evidence="3">KIR protein</fullName>
    </submittedName>
</protein>
<feature type="region of interest" description="Disordered" evidence="1">
    <location>
        <begin position="457"/>
        <end position="477"/>
    </location>
</feature>
<sequence length="532" mass="60546">MAAAGGILTGSSLEELPSRQMYEKLKGQDNGDCSEEWSEARKVKVSLGSGTIPEAAHSGIMSTLCYIKGLNGSISDNRVPEEYKFFYYHVGDILLKTSEDDKFEDSMIAMYSIIAQYAKELENYLKYTHKSKDEFRVAKILFDYKKDENKISEQLRGQLNGRNKKCNDKYYAHLQAINEAYSKSCDKCKNSEQGKWTDWCPEFKKLFTDYETVSNLNLNCKKLGDVEEGDTLEDEHLNVVKARLKLYEEFDTGSDDCGNGSILQTIKDTISKHTDVDHGAEAVVGSWCSAYNKRTEWDTLPNDEYCHFLYYSIGHTLLEKNKHIRDVVDIMKELFPHLKGWKSITGCGNFDTSLDETEFNRRKGIFEKFQQLKIMKEQLRKSKGVPSLSSSALQGAKCTKSYDDHLKDVITFLKNEHTKCTTGDERTQPYCKNFLQMCPQCNPSQLSILTCEVDPKTQTSTNDQSQNQQQGTYTGTDNTSTNIAAGVPGALGAIGLPAIGFLLYKVITYTYIYIHIYIYIYTYAYIHIRTYI</sequence>
<keyword evidence="2" id="KW-0472">Membrane</keyword>
<dbReference type="InterPro" id="IPR008780">
    <property type="entry name" value="Plasmodium_Vir"/>
</dbReference>
<feature type="transmembrane region" description="Helical" evidence="2">
    <location>
        <begin position="511"/>
        <end position="528"/>
    </location>
</feature>
<dbReference type="EMBL" id="CWHR02000017">
    <property type="protein sequence ID" value="SBO28440.1"/>
    <property type="molecule type" value="Genomic_DNA"/>
</dbReference>
<evidence type="ECO:0000313" key="6">
    <source>
        <dbReference type="Proteomes" id="UP000182142"/>
    </source>
</evidence>
<evidence type="ECO:0000313" key="3">
    <source>
        <dbReference type="EMBL" id="SBO26821.1"/>
    </source>
</evidence>
<evidence type="ECO:0000256" key="2">
    <source>
        <dbReference type="SAM" id="Phobius"/>
    </source>
</evidence>
<name>A0A1A7VYU0_PLAKH</name>
<keyword evidence="2" id="KW-1133">Transmembrane helix</keyword>
<accession>A0A1A7VYU0</accession>
<keyword evidence="2" id="KW-0812">Transmembrane</keyword>
<dbReference type="Proteomes" id="UP000182128">
    <property type="component" value="Unassembled WGS sequence"/>
</dbReference>
<evidence type="ECO:0000313" key="4">
    <source>
        <dbReference type="EMBL" id="SBO28440.1"/>
    </source>
</evidence>
<dbReference type="AlphaFoldDB" id="A0A1A7VYU0"/>
<proteinExistence type="predicted"/>
<reference evidence="3" key="2">
    <citation type="submission" date="2016-05" db="EMBL/GenBank/DDBJ databases">
        <authorList>
            <person name="Lavstsen T."/>
            <person name="Jespersen J.S."/>
        </authorList>
    </citation>
    <scope>NUCLEOTIDE SEQUENCE [LARGE SCALE GENOMIC DNA]</scope>
</reference>
<dbReference type="Proteomes" id="UP000182142">
    <property type="component" value="Unassembled WGS sequence"/>
</dbReference>
<reference evidence="5 6" key="1">
    <citation type="submission" date="2016-05" db="EMBL/GenBank/DDBJ databases">
        <authorList>
            <person name="Sharaf H."/>
        </authorList>
    </citation>
    <scope>NUCLEOTIDE SEQUENCE [LARGE SCALE GENOMIC DNA]</scope>
    <source>
        <strain evidence="5 6">H</strain>
    </source>
</reference>